<dbReference type="AlphaFoldDB" id="A0A316G9K5"/>
<comment type="caution">
    <text evidence="3">The sequence shown here is derived from an EMBL/GenBank/DDBJ whole genome shotgun (WGS) entry which is preliminary data.</text>
</comment>
<dbReference type="GO" id="GO:0006417">
    <property type="term" value="P:regulation of translation"/>
    <property type="evidence" value="ECO:0007669"/>
    <property type="project" value="TreeGrafter"/>
</dbReference>
<dbReference type="PANTHER" id="PTHR37461:SF1">
    <property type="entry name" value="ANTI-SIGMA-K FACTOR RSKA"/>
    <property type="match status" value="1"/>
</dbReference>
<dbReference type="GO" id="GO:0005886">
    <property type="term" value="C:plasma membrane"/>
    <property type="evidence" value="ECO:0007669"/>
    <property type="project" value="InterPro"/>
</dbReference>
<dbReference type="EMBL" id="QGGV01000002">
    <property type="protein sequence ID" value="PWK57649.1"/>
    <property type="molecule type" value="Genomic_DNA"/>
</dbReference>
<evidence type="ECO:0000259" key="2">
    <source>
        <dbReference type="Pfam" id="PF10099"/>
    </source>
</evidence>
<evidence type="ECO:0000256" key="1">
    <source>
        <dbReference type="SAM" id="MobiDB-lite"/>
    </source>
</evidence>
<dbReference type="PANTHER" id="PTHR37461">
    <property type="entry name" value="ANTI-SIGMA-K FACTOR RSKA"/>
    <property type="match status" value="1"/>
</dbReference>
<reference evidence="3 4" key="1">
    <citation type="submission" date="2018-05" db="EMBL/GenBank/DDBJ databases">
        <title>Genomic Encyclopedia of Type Strains, Phase IV (KMG-IV): sequencing the most valuable type-strain genomes for metagenomic binning, comparative biology and taxonomic classification.</title>
        <authorList>
            <person name="Goeker M."/>
        </authorList>
    </citation>
    <scope>NUCLEOTIDE SEQUENCE [LARGE SCALE GENOMIC DNA]</scope>
    <source>
        <strain evidence="3 4">DSM 103371</strain>
    </source>
</reference>
<feature type="domain" description="Anti-sigma K factor RskA C-terminal" evidence="2">
    <location>
        <begin position="94"/>
        <end position="218"/>
    </location>
</feature>
<organism evidence="3 4">
    <name type="scientific">Silicimonas algicola</name>
    <dbReference type="NCBI Taxonomy" id="1826607"/>
    <lineage>
        <taxon>Bacteria</taxon>
        <taxon>Pseudomonadati</taxon>
        <taxon>Pseudomonadota</taxon>
        <taxon>Alphaproteobacteria</taxon>
        <taxon>Rhodobacterales</taxon>
        <taxon>Paracoccaceae</taxon>
    </lineage>
</organism>
<keyword evidence="4" id="KW-1185">Reference proteome</keyword>
<evidence type="ECO:0000313" key="3">
    <source>
        <dbReference type="EMBL" id="PWK57649.1"/>
    </source>
</evidence>
<dbReference type="GO" id="GO:0016989">
    <property type="term" value="F:sigma factor antagonist activity"/>
    <property type="evidence" value="ECO:0007669"/>
    <property type="project" value="TreeGrafter"/>
</dbReference>
<sequence length="227" mass="23596">MMPSDLPEDDAILAAELALGLLDGDEARAAEARALTEPAFAQEVTFWQARLADLASDVAPVQPSAAARRQLLARVFGQEQKQGWLARAGFWQATAAASLALAAVLGYEVATQVRVPILYATVLTSEDGALRVLAVYDSVTGHIRVTRTDGSAAPGRDLELWAIADGEAPVPVGLLPDDAARAGYEVPEAVRSALEGVTLAISDEPDGGSPTGQPTGEILSAAGVEEI</sequence>
<proteinExistence type="predicted"/>
<gene>
    <name evidence="3" type="ORF">C8D95_102295</name>
</gene>
<evidence type="ECO:0000313" key="4">
    <source>
        <dbReference type="Proteomes" id="UP000245390"/>
    </source>
</evidence>
<name>A0A316G9K5_9RHOB</name>
<dbReference type="InterPro" id="IPR051474">
    <property type="entry name" value="Anti-sigma-K/W_factor"/>
</dbReference>
<dbReference type="InterPro" id="IPR018764">
    <property type="entry name" value="RskA_C"/>
</dbReference>
<dbReference type="RefSeq" id="WP_164721682.1">
    <property type="nucleotide sequence ID" value="NZ_CP034588.1"/>
</dbReference>
<dbReference type="Proteomes" id="UP000245390">
    <property type="component" value="Unassembled WGS sequence"/>
</dbReference>
<protein>
    <submittedName>
        <fullName evidence="3">Anti-sigma-K factor RskA</fullName>
    </submittedName>
</protein>
<feature type="region of interest" description="Disordered" evidence="1">
    <location>
        <begin position="202"/>
        <end position="227"/>
    </location>
</feature>
<accession>A0A316G9K5</accession>
<dbReference type="Pfam" id="PF10099">
    <property type="entry name" value="RskA_C"/>
    <property type="match status" value="1"/>
</dbReference>